<keyword evidence="3" id="KW-0614">Plasmid</keyword>
<evidence type="ECO:0000259" key="2">
    <source>
        <dbReference type="Pfam" id="PF13439"/>
    </source>
</evidence>
<proteinExistence type="predicted"/>
<feature type="domain" description="Glycosyltransferase subfamily 4-like N-terminal" evidence="2">
    <location>
        <begin position="64"/>
        <end position="171"/>
    </location>
</feature>
<dbReference type="GO" id="GO:0016757">
    <property type="term" value="F:glycosyltransferase activity"/>
    <property type="evidence" value="ECO:0007669"/>
    <property type="project" value="InterPro"/>
</dbReference>
<dbReference type="Pfam" id="PF00534">
    <property type="entry name" value="Glycos_transf_1"/>
    <property type="match status" value="1"/>
</dbReference>
<feature type="domain" description="Glycosyl transferase family 1" evidence="1">
    <location>
        <begin position="220"/>
        <end position="353"/>
    </location>
</feature>
<dbReference type="AlphaFoldDB" id="A0A9Q7XVB9"/>
<dbReference type="EMBL" id="LT984814">
    <property type="protein sequence ID" value="SPD68427.1"/>
    <property type="molecule type" value="Genomic_DNA"/>
</dbReference>
<sequence>MVSMPRLHGPDQLEKAPAAFYGAFISPKALSRLSTLQFADDQGGEPMKIAQIAPLAERCPPSLYGGTERIVSYLTEELVCQGHEVTLFASGDSVTGAELVPCCDMALRLDADVGDHLPYYVMMLDRVMAAAARFDVLHFHIDMLQCPLLRRLPVRAVTTLHGRLDLPELQPFYAHFPQFPLVSVSDAQRAPMPPVNWVGTVHHGIPATLLDYCANPAGDYLAFLGRISPEKRPDHAIEVAARAGLPLKMAAKVDRVDRTYWQEVIRPLVAAHAEVEYIGEIDESAKSAFLGNARALLFPIAWPEPFGLVMIEAMACGTPVIAFDCGSVPEVIEPGISGYIVHSVDEAVAAVASAATLPRAGVRAAFEARFTAERMARDYVRIYQGLPNPGDAGETHGEADGLALA</sequence>
<dbReference type="CDD" id="cd03802">
    <property type="entry name" value="GT4_AviGT4-like"/>
    <property type="match status" value="1"/>
</dbReference>
<dbReference type="Gene3D" id="3.40.50.2000">
    <property type="entry name" value="Glycogen Phosphorylase B"/>
    <property type="match status" value="2"/>
</dbReference>
<dbReference type="Pfam" id="PF13439">
    <property type="entry name" value="Glyco_transf_4"/>
    <property type="match status" value="1"/>
</dbReference>
<gene>
    <name evidence="3" type="ORF">CBM2636_MP21277</name>
</gene>
<organism evidence="3 4">
    <name type="scientific">Cupriavidus taiwanensis</name>
    <dbReference type="NCBI Taxonomy" id="164546"/>
    <lineage>
        <taxon>Bacteria</taxon>
        <taxon>Pseudomonadati</taxon>
        <taxon>Pseudomonadota</taxon>
        <taxon>Betaproteobacteria</taxon>
        <taxon>Burkholderiales</taxon>
        <taxon>Burkholderiaceae</taxon>
        <taxon>Cupriavidus</taxon>
    </lineage>
</organism>
<dbReference type="PANTHER" id="PTHR12526">
    <property type="entry name" value="GLYCOSYLTRANSFERASE"/>
    <property type="match status" value="1"/>
</dbReference>
<dbReference type="SUPFAM" id="SSF53756">
    <property type="entry name" value="UDP-Glycosyltransferase/glycogen phosphorylase"/>
    <property type="match status" value="1"/>
</dbReference>
<name>A0A9Q7XVB9_9BURK</name>
<dbReference type="InterPro" id="IPR001296">
    <property type="entry name" value="Glyco_trans_1"/>
</dbReference>
<accession>A0A9Q7XVB9</accession>
<evidence type="ECO:0000313" key="4">
    <source>
        <dbReference type="Proteomes" id="UP000254259"/>
    </source>
</evidence>
<dbReference type="InterPro" id="IPR028098">
    <property type="entry name" value="Glyco_trans_4-like_N"/>
</dbReference>
<geneLocation type="plasmid" evidence="4">
    <name>cbm2636_mp</name>
</geneLocation>
<reference evidence="3 4" key="1">
    <citation type="submission" date="2018-01" db="EMBL/GenBank/DDBJ databases">
        <authorList>
            <person name="Clerissi C."/>
        </authorList>
    </citation>
    <scope>NUCLEOTIDE SEQUENCE [LARGE SCALE GENOMIC DNA]</scope>
    <source>
        <strain evidence="3">Cupriavidus taiwanensis SWF 66322</strain>
        <plasmid evidence="4">cbm2636_mp</plasmid>
    </source>
</reference>
<evidence type="ECO:0000259" key="1">
    <source>
        <dbReference type="Pfam" id="PF00534"/>
    </source>
</evidence>
<protein>
    <submittedName>
        <fullName evidence="3">Glycosyltransferase involved in cell wall bisynthesis</fullName>
    </submittedName>
</protein>
<evidence type="ECO:0000313" key="3">
    <source>
        <dbReference type="EMBL" id="SPD68427.1"/>
    </source>
</evidence>
<dbReference type="PANTHER" id="PTHR12526:SF595">
    <property type="entry name" value="BLL5217 PROTEIN"/>
    <property type="match status" value="1"/>
</dbReference>
<dbReference type="Proteomes" id="UP000254259">
    <property type="component" value="Plasmid CBM2636_mp"/>
</dbReference>